<proteinExistence type="predicted"/>
<accession>A0A810NEB9</accession>
<organism evidence="2 3">
    <name type="scientific">Polymorphospora rubra</name>
    <dbReference type="NCBI Taxonomy" id="338584"/>
    <lineage>
        <taxon>Bacteria</taxon>
        <taxon>Bacillati</taxon>
        <taxon>Actinomycetota</taxon>
        <taxon>Actinomycetes</taxon>
        <taxon>Micromonosporales</taxon>
        <taxon>Micromonosporaceae</taxon>
        <taxon>Polymorphospora</taxon>
    </lineage>
</organism>
<dbReference type="KEGG" id="pry:Prubr_74300"/>
<evidence type="ECO:0000313" key="2">
    <source>
        <dbReference type="EMBL" id="BCJ70409.1"/>
    </source>
</evidence>
<feature type="region of interest" description="Disordered" evidence="1">
    <location>
        <begin position="75"/>
        <end position="95"/>
    </location>
</feature>
<reference evidence="2" key="1">
    <citation type="submission" date="2020-08" db="EMBL/GenBank/DDBJ databases">
        <title>Whole genome shotgun sequence of Polymorphospora rubra NBRC 101157.</title>
        <authorList>
            <person name="Komaki H."/>
            <person name="Tamura T."/>
        </authorList>
    </citation>
    <scope>NUCLEOTIDE SEQUENCE</scope>
    <source>
        <strain evidence="2">NBRC 101157</strain>
    </source>
</reference>
<dbReference type="AlphaFoldDB" id="A0A810NEB9"/>
<evidence type="ECO:0000256" key="1">
    <source>
        <dbReference type="SAM" id="MobiDB-lite"/>
    </source>
</evidence>
<name>A0A810NEB9_9ACTN</name>
<dbReference type="Proteomes" id="UP000680866">
    <property type="component" value="Chromosome"/>
</dbReference>
<gene>
    <name evidence="2" type="ORF">Prubr_74300</name>
</gene>
<dbReference type="EMBL" id="AP023359">
    <property type="protein sequence ID" value="BCJ70409.1"/>
    <property type="molecule type" value="Genomic_DNA"/>
</dbReference>
<sequence>MTCLRLRGRVAAVGPPVTGPLERTRVDARPCLLVNHSTLEALEVTAGPRFAVSGGQGEHAHLLGGRGQEIALNGTDHLPILGRTPHRRRRGITRN</sequence>
<protein>
    <submittedName>
        <fullName evidence="2">Uncharacterized protein</fullName>
    </submittedName>
</protein>
<keyword evidence="3" id="KW-1185">Reference proteome</keyword>
<feature type="compositionally biased region" description="Basic residues" evidence="1">
    <location>
        <begin position="84"/>
        <end position="95"/>
    </location>
</feature>
<evidence type="ECO:0000313" key="3">
    <source>
        <dbReference type="Proteomes" id="UP000680866"/>
    </source>
</evidence>